<dbReference type="Proteomes" id="UP000095463">
    <property type="component" value="Unassembled WGS sequence"/>
</dbReference>
<sequence length="205" mass="21539">MDVVTLVAFTIAYAIAVLVPGPGVAAVVARALGGGFRSAFPMVLGILAGDLVYLVFALFGLAAIATWFGPVFFVVKWAGALYLLYVAWQFWSAKPGSEQIGAKKDASTWKTFLSGFALTMGNPKTIVFYLALLPTVIPLDKPITALGFAELTGIVVVVLLAIGCAYAGLAAAARDFFRSSKALRILNRTAGVIMASAAAFVVVRE</sequence>
<dbReference type="OrthoDB" id="9804822at2"/>
<proteinExistence type="predicted"/>
<accession>A0A1E5XPL9</accession>
<dbReference type="Pfam" id="PF01810">
    <property type="entry name" value="LysE"/>
    <property type="match status" value="1"/>
</dbReference>
<gene>
    <name evidence="7" type="ORF">VW23_020795</name>
</gene>
<feature type="transmembrane region" description="Helical" evidence="6">
    <location>
        <begin position="40"/>
        <end position="65"/>
    </location>
</feature>
<protein>
    <recommendedName>
        <fullName evidence="9">Lysine transporter LysE</fullName>
    </recommendedName>
</protein>
<keyword evidence="2" id="KW-1003">Cell membrane</keyword>
<evidence type="ECO:0000313" key="7">
    <source>
        <dbReference type="EMBL" id="OEO30525.1"/>
    </source>
</evidence>
<dbReference type="GO" id="GO:0005886">
    <property type="term" value="C:plasma membrane"/>
    <property type="evidence" value="ECO:0007669"/>
    <property type="project" value="UniProtKB-SubCell"/>
</dbReference>
<reference evidence="7 8" key="1">
    <citation type="journal article" date="2015" name="Genome Announc.">
        <title>Genome Assemblies of Three Soil-Associated Devosia species: D. insulae, D. limi, and D. soli.</title>
        <authorList>
            <person name="Hassan Y.I."/>
            <person name="Lepp D."/>
            <person name="Zhou T."/>
        </authorList>
    </citation>
    <scope>NUCLEOTIDE SEQUENCE [LARGE SCALE GENOMIC DNA]</scope>
    <source>
        <strain evidence="7 8">DS-56</strain>
    </source>
</reference>
<evidence type="ECO:0000256" key="2">
    <source>
        <dbReference type="ARBA" id="ARBA00022475"/>
    </source>
</evidence>
<evidence type="ECO:0000313" key="8">
    <source>
        <dbReference type="Proteomes" id="UP000095463"/>
    </source>
</evidence>
<dbReference type="AlphaFoldDB" id="A0A1E5XPL9"/>
<feature type="transmembrane region" description="Helical" evidence="6">
    <location>
        <begin position="151"/>
        <end position="173"/>
    </location>
</feature>
<feature type="transmembrane region" description="Helical" evidence="6">
    <location>
        <begin position="185"/>
        <end position="203"/>
    </location>
</feature>
<dbReference type="EMBL" id="LAJE02000199">
    <property type="protein sequence ID" value="OEO30525.1"/>
    <property type="molecule type" value="Genomic_DNA"/>
</dbReference>
<organism evidence="7 8">
    <name type="scientific">Devosia insulae DS-56</name>
    <dbReference type="NCBI Taxonomy" id="1116389"/>
    <lineage>
        <taxon>Bacteria</taxon>
        <taxon>Pseudomonadati</taxon>
        <taxon>Pseudomonadota</taxon>
        <taxon>Alphaproteobacteria</taxon>
        <taxon>Hyphomicrobiales</taxon>
        <taxon>Devosiaceae</taxon>
        <taxon>Devosia</taxon>
    </lineage>
</organism>
<dbReference type="RefSeq" id="WP_069910251.1">
    <property type="nucleotide sequence ID" value="NZ_LAJE02000199.1"/>
</dbReference>
<dbReference type="InterPro" id="IPR001123">
    <property type="entry name" value="LeuE-type"/>
</dbReference>
<comment type="caution">
    <text evidence="7">The sequence shown here is derived from an EMBL/GenBank/DDBJ whole genome shotgun (WGS) entry which is preliminary data.</text>
</comment>
<evidence type="ECO:0000256" key="4">
    <source>
        <dbReference type="ARBA" id="ARBA00022989"/>
    </source>
</evidence>
<name>A0A1E5XPL9_9HYPH</name>
<keyword evidence="4 6" id="KW-1133">Transmembrane helix</keyword>
<dbReference type="PANTHER" id="PTHR30086">
    <property type="entry name" value="ARGININE EXPORTER PROTEIN ARGO"/>
    <property type="match status" value="1"/>
</dbReference>
<keyword evidence="5 6" id="KW-0472">Membrane</keyword>
<keyword evidence="8" id="KW-1185">Reference proteome</keyword>
<feature type="transmembrane region" description="Helical" evidence="6">
    <location>
        <begin position="71"/>
        <end position="91"/>
    </location>
</feature>
<dbReference type="GO" id="GO:0015171">
    <property type="term" value="F:amino acid transmembrane transporter activity"/>
    <property type="evidence" value="ECO:0007669"/>
    <property type="project" value="TreeGrafter"/>
</dbReference>
<keyword evidence="3 6" id="KW-0812">Transmembrane</keyword>
<evidence type="ECO:0008006" key="9">
    <source>
        <dbReference type="Google" id="ProtNLM"/>
    </source>
</evidence>
<dbReference type="PANTHER" id="PTHR30086:SF20">
    <property type="entry name" value="ARGININE EXPORTER PROTEIN ARGO-RELATED"/>
    <property type="match status" value="1"/>
</dbReference>
<evidence type="ECO:0000256" key="1">
    <source>
        <dbReference type="ARBA" id="ARBA00004651"/>
    </source>
</evidence>
<evidence type="ECO:0000256" key="3">
    <source>
        <dbReference type="ARBA" id="ARBA00022692"/>
    </source>
</evidence>
<evidence type="ECO:0000256" key="6">
    <source>
        <dbReference type="SAM" id="Phobius"/>
    </source>
</evidence>
<feature type="transmembrane region" description="Helical" evidence="6">
    <location>
        <begin position="6"/>
        <end position="28"/>
    </location>
</feature>
<comment type="subcellular location">
    <subcellularLocation>
        <location evidence="1">Cell membrane</location>
        <topology evidence="1">Multi-pass membrane protein</topology>
    </subcellularLocation>
</comment>
<evidence type="ECO:0000256" key="5">
    <source>
        <dbReference type="ARBA" id="ARBA00023136"/>
    </source>
</evidence>